<dbReference type="Proteomes" id="UP001146120">
    <property type="component" value="Unassembled WGS sequence"/>
</dbReference>
<proteinExistence type="predicted"/>
<evidence type="ECO:0000259" key="2">
    <source>
        <dbReference type="Pfam" id="PF03372"/>
    </source>
</evidence>
<keyword evidence="1" id="KW-0732">Signal</keyword>
<feature type="chain" id="PRO_5043461217" description="Endonuclease/exonuclease/phosphatase domain-containing protein" evidence="1">
    <location>
        <begin position="17"/>
        <end position="295"/>
    </location>
</feature>
<keyword evidence="4" id="KW-1185">Reference proteome</keyword>
<reference evidence="3" key="2">
    <citation type="journal article" date="2023" name="Microbiol Resour">
        <title>Decontamination and Annotation of the Draft Genome Sequence of the Oomycete Lagenidium giganteum ARSEF 373.</title>
        <authorList>
            <person name="Morgan W.R."/>
            <person name="Tartar A."/>
        </authorList>
    </citation>
    <scope>NUCLEOTIDE SEQUENCE</scope>
    <source>
        <strain evidence="3">ARSEF 373</strain>
    </source>
</reference>
<dbReference type="InterPro" id="IPR005135">
    <property type="entry name" value="Endo/exonuclease/phosphatase"/>
</dbReference>
<gene>
    <name evidence="3" type="ORF">N0F65_010814</name>
</gene>
<dbReference type="Gene3D" id="3.60.10.10">
    <property type="entry name" value="Endonuclease/exonuclease/phosphatase"/>
    <property type="match status" value="1"/>
</dbReference>
<dbReference type="PANTHER" id="PTHR12121:SF36">
    <property type="entry name" value="ENDONUCLEASE_EXONUCLEASE_PHOSPHATASE DOMAIN-CONTAINING PROTEIN"/>
    <property type="match status" value="1"/>
</dbReference>
<organism evidence="3 4">
    <name type="scientific">Lagenidium giganteum</name>
    <dbReference type="NCBI Taxonomy" id="4803"/>
    <lineage>
        <taxon>Eukaryota</taxon>
        <taxon>Sar</taxon>
        <taxon>Stramenopiles</taxon>
        <taxon>Oomycota</taxon>
        <taxon>Peronosporomycetes</taxon>
        <taxon>Pythiales</taxon>
        <taxon>Pythiaceae</taxon>
    </lineage>
</organism>
<dbReference type="InterPro" id="IPR050410">
    <property type="entry name" value="CCR4/nocturin_mRNA_transcr"/>
</dbReference>
<evidence type="ECO:0000256" key="1">
    <source>
        <dbReference type="SAM" id="SignalP"/>
    </source>
</evidence>
<name>A0AAV2Z3I4_9STRA</name>
<evidence type="ECO:0000313" key="3">
    <source>
        <dbReference type="EMBL" id="DBA01222.1"/>
    </source>
</evidence>
<evidence type="ECO:0000313" key="4">
    <source>
        <dbReference type="Proteomes" id="UP001146120"/>
    </source>
</evidence>
<protein>
    <recommendedName>
        <fullName evidence="2">Endonuclease/exonuclease/phosphatase domain-containing protein</fullName>
    </recommendedName>
</protein>
<feature type="signal peptide" evidence="1">
    <location>
        <begin position="1"/>
        <end position="16"/>
    </location>
</feature>
<dbReference type="GO" id="GO:0000175">
    <property type="term" value="F:3'-5'-RNA exonuclease activity"/>
    <property type="evidence" value="ECO:0007669"/>
    <property type="project" value="TreeGrafter"/>
</dbReference>
<comment type="caution">
    <text evidence="3">The sequence shown here is derived from an EMBL/GenBank/DDBJ whole genome shotgun (WGS) entry which is preliminary data.</text>
</comment>
<dbReference type="InterPro" id="IPR036691">
    <property type="entry name" value="Endo/exonu/phosph_ase_sf"/>
</dbReference>
<dbReference type="EMBL" id="DAKRPA010000051">
    <property type="protein sequence ID" value="DBA01222.1"/>
    <property type="molecule type" value="Genomic_DNA"/>
</dbReference>
<feature type="domain" description="Endonuclease/exonuclease/phosphatase" evidence="2">
    <location>
        <begin position="22"/>
        <end position="273"/>
    </location>
</feature>
<dbReference type="SUPFAM" id="SSF56219">
    <property type="entry name" value="DNase I-like"/>
    <property type="match status" value="1"/>
</dbReference>
<dbReference type="AlphaFoldDB" id="A0AAV2Z3I4"/>
<reference evidence="3" key="1">
    <citation type="submission" date="2022-11" db="EMBL/GenBank/DDBJ databases">
        <authorList>
            <person name="Morgan W.R."/>
            <person name="Tartar A."/>
        </authorList>
    </citation>
    <scope>NUCLEOTIDE SEQUENCE</scope>
    <source>
        <strain evidence="3">ARSEF 373</strain>
    </source>
</reference>
<sequence length="295" mass="32906">MLGWVVLFSRQCVVTGVQVKVMSFNLRTSLARDPCPSGCWEQRKWRVQQLLQRYSPDLIGTQEGAPDQIQFLQSNVGYASVGECAGPCESNERNAIFYRADRWQVIEQGTFALSDTPDLIPSNTWSLQYLRAAVWARFQASSAPSKTVCMLNTHYDVSHGQEKSSLLVADRLAQYCQRSDMVVMTGDLNTQPFTPAVKYLLGEMPLENRNSPFPLYETLTAAGAGSPTWVGSFSTATTDTKFDYIFARNDSSTCITNASVILDTFDGFTCSDHAVVQAELCLGQGCERDHRCYHR</sequence>
<dbReference type="Pfam" id="PF03372">
    <property type="entry name" value="Exo_endo_phos"/>
    <property type="match status" value="1"/>
</dbReference>
<accession>A0AAV2Z3I4</accession>
<dbReference type="PANTHER" id="PTHR12121">
    <property type="entry name" value="CARBON CATABOLITE REPRESSOR PROTEIN 4"/>
    <property type="match status" value="1"/>
</dbReference>